<evidence type="ECO:0000256" key="5">
    <source>
        <dbReference type="SAM" id="Phobius"/>
    </source>
</evidence>
<dbReference type="PANTHER" id="PTHR43027">
    <property type="entry name" value="DOXORUBICIN RESISTANCE ABC TRANSPORTER PERMEASE PROTEIN DRRC-RELATED"/>
    <property type="match status" value="1"/>
</dbReference>
<feature type="transmembrane region" description="Helical" evidence="5">
    <location>
        <begin position="205"/>
        <end position="231"/>
    </location>
</feature>
<keyword evidence="8" id="KW-1185">Reference proteome</keyword>
<gene>
    <name evidence="7" type="ORF">Cba03nite_18220</name>
</gene>
<dbReference type="Pfam" id="PF12698">
    <property type="entry name" value="ABC2_membrane_3"/>
    <property type="match status" value="1"/>
</dbReference>
<proteinExistence type="predicted"/>
<evidence type="ECO:0000256" key="4">
    <source>
        <dbReference type="ARBA" id="ARBA00023136"/>
    </source>
</evidence>
<keyword evidence="3 5" id="KW-1133">Transmembrane helix</keyword>
<feature type="transmembrane region" description="Helical" evidence="5">
    <location>
        <begin position="327"/>
        <end position="349"/>
    </location>
</feature>
<dbReference type="GO" id="GO:0016020">
    <property type="term" value="C:membrane"/>
    <property type="evidence" value="ECO:0007669"/>
    <property type="project" value="UniProtKB-SubCell"/>
</dbReference>
<dbReference type="RefSeq" id="WP_203744022.1">
    <property type="nucleotide sequence ID" value="NZ_BONF01000009.1"/>
</dbReference>
<evidence type="ECO:0000313" key="7">
    <source>
        <dbReference type="EMBL" id="GIF80473.1"/>
    </source>
</evidence>
<evidence type="ECO:0000256" key="3">
    <source>
        <dbReference type="ARBA" id="ARBA00022989"/>
    </source>
</evidence>
<evidence type="ECO:0000256" key="2">
    <source>
        <dbReference type="ARBA" id="ARBA00022692"/>
    </source>
</evidence>
<dbReference type="InterPro" id="IPR047817">
    <property type="entry name" value="ABC2_TM_bact-type"/>
</dbReference>
<reference evidence="7 8" key="1">
    <citation type="submission" date="2021-01" db="EMBL/GenBank/DDBJ databases">
        <title>Whole genome shotgun sequence of Catellatospora bangladeshensis NBRC 107357.</title>
        <authorList>
            <person name="Komaki H."/>
            <person name="Tamura T."/>
        </authorList>
    </citation>
    <scope>NUCLEOTIDE SEQUENCE [LARGE SCALE GENOMIC DNA]</scope>
    <source>
        <strain evidence="7 8">NBRC 107357</strain>
    </source>
</reference>
<dbReference type="InterPro" id="IPR013525">
    <property type="entry name" value="ABC2_TM"/>
</dbReference>
<dbReference type="PANTHER" id="PTHR43027:SF2">
    <property type="entry name" value="TRANSPORT PERMEASE PROTEIN"/>
    <property type="match status" value="1"/>
</dbReference>
<feature type="transmembrane region" description="Helical" evidence="5">
    <location>
        <begin position="237"/>
        <end position="260"/>
    </location>
</feature>
<dbReference type="GO" id="GO:0140359">
    <property type="term" value="F:ABC-type transporter activity"/>
    <property type="evidence" value="ECO:0007669"/>
    <property type="project" value="InterPro"/>
</dbReference>
<dbReference type="AlphaFoldDB" id="A0A8J3NI48"/>
<feature type="transmembrane region" description="Helical" evidence="5">
    <location>
        <begin position="272"/>
        <end position="293"/>
    </location>
</feature>
<evidence type="ECO:0000313" key="8">
    <source>
        <dbReference type="Proteomes" id="UP000601223"/>
    </source>
</evidence>
<sequence length="354" mass="36717">MNGLGTLSQILLRGYLRDKASLFFTLAFPLLFLVLLGGLFGGADTAPQVKVAVVGPVDVLDALTDGQRAQIGQVLAITRTTDLAAALDQVRSGDETAAIVQQGTQVQVHYSAADPSSAATVRSVVESLVQGANLAATGQPPRFTVSVTTVQDASVKQIQYLTPGILGWAIATGATFGAASTLVVWRQRRLTQRLALSPVGVPAVVGARILVSLGLALAQTLLFLGIAAAFFDLQLTGAWWLAIPLVLASTLAFLSVGLLAGATTRSVEAGNAVCNIVVIPMAFLSGSFVPLSFAPDWLQAASLVLPLRQFNEGVLDVLSRGGGIGDVVVPLAVLLGFAAVLTTVAVRLIRREAD</sequence>
<dbReference type="InterPro" id="IPR052902">
    <property type="entry name" value="ABC-2_transporter"/>
</dbReference>
<protein>
    <recommendedName>
        <fullName evidence="6">ABC transmembrane type-2 domain-containing protein</fullName>
    </recommendedName>
</protein>
<comment type="caution">
    <text evidence="7">The sequence shown here is derived from an EMBL/GenBank/DDBJ whole genome shotgun (WGS) entry which is preliminary data.</text>
</comment>
<organism evidence="7 8">
    <name type="scientific">Catellatospora bangladeshensis</name>
    <dbReference type="NCBI Taxonomy" id="310355"/>
    <lineage>
        <taxon>Bacteria</taxon>
        <taxon>Bacillati</taxon>
        <taxon>Actinomycetota</taxon>
        <taxon>Actinomycetes</taxon>
        <taxon>Micromonosporales</taxon>
        <taxon>Micromonosporaceae</taxon>
        <taxon>Catellatospora</taxon>
    </lineage>
</organism>
<name>A0A8J3NI48_9ACTN</name>
<accession>A0A8J3NI48</accession>
<comment type="subcellular location">
    <subcellularLocation>
        <location evidence="1">Membrane</location>
        <topology evidence="1">Multi-pass membrane protein</topology>
    </subcellularLocation>
</comment>
<feature type="domain" description="ABC transmembrane type-2" evidence="6">
    <location>
        <begin position="106"/>
        <end position="352"/>
    </location>
</feature>
<evidence type="ECO:0000256" key="1">
    <source>
        <dbReference type="ARBA" id="ARBA00004141"/>
    </source>
</evidence>
<keyword evidence="2 5" id="KW-0812">Transmembrane</keyword>
<feature type="transmembrane region" description="Helical" evidence="5">
    <location>
        <begin position="165"/>
        <end position="185"/>
    </location>
</feature>
<keyword evidence="4 5" id="KW-0472">Membrane</keyword>
<evidence type="ECO:0000259" key="6">
    <source>
        <dbReference type="PROSITE" id="PS51012"/>
    </source>
</evidence>
<dbReference type="PROSITE" id="PS51012">
    <property type="entry name" value="ABC_TM2"/>
    <property type="match status" value="1"/>
</dbReference>
<dbReference type="Proteomes" id="UP000601223">
    <property type="component" value="Unassembled WGS sequence"/>
</dbReference>
<feature type="transmembrane region" description="Helical" evidence="5">
    <location>
        <begin position="20"/>
        <end position="40"/>
    </location>
</feature>
<dbReference type="EMBL" id="BONF01000009">
    <property type="protein sequence ID" value="GIF80473.1"/>
    <property type="molecule type" value="Genomic_DNA"/>
</dbReference>